<dbReference type="PROSITE" id="PS51419">
    <property type="entry name" value="RAB"/>
    <property type="match status" value="1"/>
</dbReference>
<evidence type="ECO:0000313" key="5">
    <source>
        <dbReference type="Proteomes" id="UP000728032"/>
    </source>
</evidence>
<dbReference type="PROSITE" id="PS51421">
    <property type="entry name" value="RAS"/>
    <property type="match status" value="1"/>
</dbReference>
<reference evidence="4" key="1">
    <citation type="submission" date="2020-11" db="EMBL/GenBank/DDBJ databases">
        <authorList>
            <person name="Tran Van P."/>
        </authorList>
    </citation>
    <scope>NUCLEOTIDE SEQUENCE</scope>
</reference>
<dbReference type="EMBL" id="OC936947">
    <property type="protein sequence ID" value="CAD7661013.1"/>
    <property type="molecule type" value="Genomic_DNA"/>
</dbReference>
<dbReference type="PANTHER" id="PTHR47977">
    <property type="entry name" value="RAS-RELATED PROTEIN RAB"/>
    <property type="match status" value="1"/>
</dbReference>
<dbReference type="Proteomes" id="UP000728032">
    <property type="component" value="Unassembled WGS sequence"/>
</dbReference>
<dbReference type="EMBL" id="CAJPVJ010022122">
    <property type="protein sequence ID" value="CAG2178149.1"/>
    <property type="molecule type" value="Genomic_DNA"/>
</dbReference>
<dbReference type="SMART" id="SM00173">
    <property type="entry name" value="RAS"/>
    <property type="match status" value="1"/>
</dbReference>
<dbReference type="SUPFAM" id="SSF52540">
    <property type="entry name" value="P-loop containing nucleoside triphosphate hydrolases"/>
    <property type="match status" value="1"/>
</dbReference>
<dbReference type="Gene3D" id="3.40.50.300">
    <property type="entry name" value="P-loop containing nucleotide triphosphate hydrolases"/>
    <property type="match status" value="1"/>
</dbReference>
<proteinExistence type="predicted"/>
<dbReference type="AlphaFoldDB" id="A0A7R9QXM1"/>
<dbReference type="InterPro" id="IPR027417">
    <property type="entry name" value="P-loop_NTPase"/>
</dbReference>
<dbReference type="GO" id="GO:0005525">
    <property type="term" value="F:GTP binding"/>
    <property type="evidence" value="ECO:0007669"/>
    <property type="project" value="UniProtKB-KW"/>
</dbReference>
<evidence type="ECO:0000256" key="2">
    <source>
        <dbReference type="ARBA" id="ARBA00023134"/>
    </source>
</evidence>
<dbReference type="SMART" id="SM00176">
    <property type="entry name" value="RAN"/>
    <property type="match status" value="1"/>
</dbReference>
<dbReference type="Pfam" id="PF00071">
    <property type="entry name" value="Ras"/>
    <property type="match status" value="1"/>
</dbReference>
<dbReference type="PRINTS" id="PR00449">
    <property type="entry name" value="RASTRNSFRMNG"/>
</dbReference>
<dbReference type="SMART" id="SM00174">
    <property type="entry name" value="RHO"/>
    <property type="match status" value="1"/>
</dbReference>
<dbReference type="OrthoDB" id="9989112at2759"/>
<dbReference type="InterPro" id="IPR050227">
    <property type="entry name" value="Rab"/>
</dbReference>
<accession>A0A7R9QXM1</accession>
<dbReference type="GO" id="GO:0003924">
    <property type="term" value="F:GTPase activity"/>
    <property type="evidence" value="ECO:0007669"/>
    <property type="project" value="InterPro"/>
</dbReference>
<keyword evidence="3" id="KW-0449">Lipoprotein</keyword>
<dbReference type="InterPro" id="IPR001806">
    <property type="entry name" value="Small_GTPase"/>
</dbReference>
<dbReference type="CDD" id="cd00154">
    <property type="entry name" value="Rab"/>
    <property type="match status" value="1"/>
</dbReference>
<protein>
    <submittedName>
        <fullName evidence="4">Uncharacterized protein</fullName>
    </submittedName>
</protein>
<evidence type="ECO:0000256" key="1">
    <source>
        <dbReference type="ARBA" id="ARBA00022741"/>
    </source>
</evidence>
<dbReference type="FunFam" id="3.40.50.300:FF:001129">
    <property type="entry name" value="ras-related protein Rab-44 isoform X2"/>
    <property type="match status" value="1"/>
</dbReference>
<organism evidence="4">
    <name type="scientific">Oppiella nova</name>
    <dbReference type="NCBI Taxonomy" id="334625"/>
    <lineage>
        <taxon>Eukaryota</taxon>
        <taxon>Metazoa</taxon>
        <taxon>Ecdysozoa</taxon>
        <taxon>Arthropoda</taxon>
        <taxon>Chelicerata</taxon>
        <taxon>Arachnida</taxon>
        <taxon>Acari</taxon>
        <taxon>Acariformes</taxon>
        <taxon>Sarcoptiformes</taxon>
        <taxon>Oribatida</taxon>
        <taxon>Brachypylina</taxon>
        <taxon>Oppioidea</taxon>
        <taxon>Oppiidae</taxon>
        <taxon>Oppiella</taxon>
    </lineage>
</organism>
<dbReference type="InterPro" id="IPR005225">
    <property type="entry name" value="Small_GTP-bd"/>
</dbReference>
<sequence length="205" mass="23033">MPDGYTTSTALVLKLVIIGNSGVGKSSIIMRYSGEPFRESYIYTIGVDFKLKTLLLNGKVIRLQIWDTAGQERFKTFTTSYYRGADGIIMVYDITNIGSFNAITEWLKEVDRYVNDRDVTILLMGNKCESSDRCISWSEGQRLATEKGVLFTECSAKEGTNINAAFLETTKHMLSAQGVKERQHHHRSTVDIIATDACTPMCCFR</sequence>
<evidence type="ECO:0000313" key="4">
    <source>
        <dbReference type="EMBL" id="CAD7661013.1"/>
    </source>
</evidence>
<evidence type="ECO:0000256" key="3">
    <source>
        <dbReference type="ARBA" id="ARBA00023288"/>
    </source>
</evidence>
<dbReference type="SMART" id="SM00175">
    <property type="entry name" value="RAB"/>
    <property type="match status" value="1"/>
</dbReference>
<dbReference type="NCBIfam" id="TIGR00231">
    <property type="entry name" value="small_GTP"/>
    <property type="match status" value="1"/>
</dbReference>
<keyword evidence="1" id="KW-0547">Nucleotide-binding</keyword>
<dbReference type="PROSITE" id="PS51420">
    <property type="entry name" value="RHO"/>
    <property type="match status" value="1"/>
</dbReference>
<gene>
    <name evidence="4" type="ORF">ONB1V03_LOCUS17575</name>
</gene>
<keyword evidence="5" id="KW-1185">Reference proteome</keyword>
<name>A0A7R9QXM1_9ACAR</name>
<keyword evidence="2" id="KW-0342">GTP-binding</keyword>